<evidence type="ECO:0000256" key="1">
    <source>
        <dbReference type="ARBA" id="ARBA00004651"/>
    </source>
</evidence>
<dbReference type="Pfam" id="PF00005">
    <property type="entry name" value="ABC_tran"/>
    <property type="match status" value="1"/>
</dbReference>
<dbReference type="InterPro" id="IPR003439">
    <property type="entry name" value="ABC_transporter-like_ATP-bd"/>
</dbReference>
<feature type="transmembrane region" description="Helical" evidence="10">
    <location>
        <begin position="12"/>
        <end position="34"/>
    </location>
</feature>
<evidence type="ECO:0000256" key="10">
    <source>
        <dbReference type="SAM" id="Phobius"/>
    </source>
</evidence>
<dbReference type="Gene3D" id="3.40.50.300">
    <property type="entry name" value="P-loop containing nucleotide triphosphate hydrolases"/>
    <property type="match status" value="1"/>
</dbReference>
<dbReference type="InterPro" id="IPR036640">
    <property type="entry name" value="ABC1_TM_sf"/>
</dbReference>
<keyword evidence="8 10" id="KW-0472">Membrane</keyword>
<dbReference type="InterPro" id="IPR011527">
    <property type="entry name" value="ABC1_TM_dom"/>
</dbReference>
<organism evidence="13 14">
    <name type="scientific">Candidatus Eisenbergiella merdipullorum</name>
    <dbReference type="NCBI Taxonomy" id="2838553"/>
    <lineage>
        <taxon>Bacteria</taxon>
        <taxon>Bacillati</taxon>
        <taxon>Bacillota</taxon>
        <taxon>Clostridia</taxon>
        <taxon>Lachnospirales</taxon>
        <taxon>Lachnospiraceae</taxon>
        <taxon>Eisenbergiella</taxon>
    </lineage>
</organism>
<dbReference type="InterPro" id="IPR017871">
    <property type="entry name" value="ABC_transporter-like_CS"/>
</dbReference>
<dbReference type="GO" id="GO:0005524">
    <property type="term" value="F:ATP binding"/>
    <property type="evidence" value="ECO:0007669"/>
    <property type="project" value="UniProtKB-KW"/>
</dbReference>
<feature type="domain" description="ABC transmembrane type-1" evidence="12">
    <location>
        <begin position="13"/>
        <end position="301"/>
    </location>
</feature>
<dbReference type="SUPFAM" id="SSF90123">
    <property type="entry name" value="ABC transporter transmembrane region"/>
    <property type="match status" value="1"/>
</dbReference>
<dbReference type="InterPro" id="IPR027417">
    <property type="entry name" value="P-loop_NTPase"/>
</dbReference>
<dbReference type="SMART" id="SM00382">
    <property type="entry name" value="AAA"/>
    <property type="match status" value="1"/>
</dbReference>
<evidence type="ECO:0000256" key="2">
    <source>
        <dbReference type="ARBA" id="ARBA00022448"/>
    </source>
</evidence>
<gene>
    <name evidence="13" type="ORF">H9717_00740</name>
</gene>
<protein>
    <submittedName>
        <fullName evidence="13">ABC transporter ATP-binding protein/permease</fullName>
    </submittedName>
</protein>
<reference evidence="13" key="1">
    <citation type="journal article" date="2021" name="PeerJ">
        <title>Extensive microbial diversity within the chicken gut microbiome revealed by metagenomics and culture.</title>
        <authorList>
            <person name="Gilroy R."/>
            <person name="Ravi A."/>
            <person name="Getino M."/>
            <person name="Pursley I."/>
            <person name="Horton D.L."/>
            <person name="Alikhan N.F."/>
            <person name="Baker D."/>
            <person name="Gharbi K."/>
            <person name="Hall N."/>
            <person name="Watson M."/>
            <person name="Adriaenssens E.M."/>
            <person name="Foster-Nyarko E."/>
            <person name="Jarju S."/>
            <person name="Secka A."/>
            <person name="Antonio M."/>
            <person name="Oren A."/>
            <person name="Chaudhuri R.R."/>
            <person name="La Ragione R."/>
            <person name="Hildebrand F."/>
            <person name="Pallen M.J."/>
        </authorList>
    </citation>
    <scope>NUCLEOTIDE SEQUENCE</scope>
    <source>
        <strain evidence="13">CHK179-7159</strain>
    </source>
</reference>
<feature type="transmembrane region" description="Helical" evidence="10">
    <location>
        <begin position="160"/>
        <end position="180"/>
    </location>
</feature>
<dbReference type="GO" id="GO:0015421">
    <property type="term" value="F:ABC-type oligopeptide transporter activity"/>
    <property type="evidence" value="ECO:0007669"/>
    <property type="project" value="TreeGrafter"/>
</dbReference>
<comment type="subcellular location">
    <subcellularLocation>
        <location evidence="1">Cell membrane</location>
        <topology evidence="1">Multi-pass membrane protein</topology>
    </subcellularLocation>
</comment>
<feature type="transmembrane region" description="Helical" evidence="10">
    <location>
        <begin position="54"/>
        <end position="75"/>
    </location>
</feature>
<keyword evidence="6 13" id="KW-0067">ATP-binding</keyword>
<reference evidence="13" key="2">
    <citation type="submission" date="2021-04" db="EMBL/GenBank/DDBJ databases">
        <authorList>
            <person name="Gilroy R."/>
        </authorList>
    </citation>
    <scope>NUCLEOTIDE SEQUENCE</scope>
    <source>
        <strain evidence="13">CHK179-7159</strain>
    </source>
</reference>
<evidence type="ECO:0000259" key="12">
    <source>
        <dbReference type="PROSITE" id="PS50929"/>
    </source>
</evidence>
<dbReference type="FunFam" id="3.40.50.300:FF:000221">
    <property type="entry name" value="Multidrug ABC transporter ATP-binding protein"/>
    <property type="match status" value="1"/>
</dbReference>
<dbReference type="SUPFAM" id="SSF52540">
    <property type="entry name" value="P-loop containing nucleoside triphosphate hydrolases"/>
    <property type="match status" value="1"/>
</dbReference>
<dbReference type="CDD" id="cd18548">
    <property type="entry name" value="ABC_6TM_Tm287_like"/>
    <property type="match status" value="1"/>
</dbReference>
<dbReference type="InterPro" id="IPR039421">
    <property type="entry name" value="Type_1_exporter"/>
</dbReference>
<feature type="transmembrane region" description="Helical" evidence="10">
    <location>
        <begin position="275"/>
        <end position="296"/>
    </location>
</feature>
<dbReference type="Proteomes" id="UP000886858">
    <property type="component" value="Unassembled WGS sequence"/>
</dbReference>
<evidence type="ECO:0000256" key="9">
    <source>
        <dbReference type="SAM" id="MobiDB-lite"/>
    </source>
</evidence>
<dbReference type="InterPro" id="IPR003593">
    <property type="entry name" value="AAA+_ATPase"/>
</dbReference>
<feature type="region of interest" description="Disordered" evidence="9">
    <location>
        <begin position="320"/>
        <end position="343"/>
    </location>
</feature>
<dbReference type="Pfam" id="PF00664">
    <property type="entry name" value="ABC_membrane"/>
    <property type="match status" value="1"/>
</dbReference>
<dbReference type="PANTHER" id="PTHR43394:SF1">
    <property type="entry name" value="ATP-BINDING CASSETTE SUB-FAMILY B MEMBER 10, MITOCHONDRIAL"/>
    <property type="match status" value="1"/>
</dbReference>
<dbReference type="Gene3D" id="1.20.1560.10">
    <property type="entry name" value="ABC transporter type 1, transmembrane domain"/>
    <property type="match status" value="1"/>
</dbReference>
<evidence type="ECO:0000256" key="3">
    <source>
        <dbReference type="ARBA" id="ARBA00022475"/>
    </source>
</evidence>
<keyword evidence="4 10" id="KW-0812">Transmembrane</keyword>
<dbReference type="PANTHER" id="PTHR43394">
    <property type="entry name" value="ATP-DEPENDENT PERMEASE MDL1, MITOCHONDRIAL"/>
    <property type="match status" value="1"/>
</dbReference>
<dbReference type="EMBL" id="DWYY01000005">
    <property type="protein sequence ID" value="HJA91646.1"/>
    <property type="molecule type" value="Genomic_DNA"/>
</dbReference>
<evidence type="ECO:0000313" key="14">
    <source>
        <dbReference type="Proteomes" id="UP000886858"/>
    </source>
</evidence>
<evidence type="ECO:0000259" key="11">
    <source>
        <dbReference type="PROSITE" id="PS50893"/>
    </source>
</evidence>
<feature type="transmembrane region" description="Helical" evidence="10">
    <location>
        <begin position="235"/>
        <end position="263"/>
    </location>
</feature>
<keyword evidence="7 10" id="KW-1133">Transmembrane helix</keyword>
<dbReference type="GO" id="GO:0016887">
    <property type="term" value="F:ATP hydrolysis activity"/>
    <property type="evidence" value="ECO:0007669"/>
    <property type="project" value="InterPro"/>
</dbReference>
<dbReference type="PROSITE" id="PS50893">
    <property type="entry name" value="ABC_TRANSPORTER_2"/>
    <property type="match status" value="1"/>
</dbReference>
<comment type="caution">
    <text evidence="13">The sequence shown here is derived from an EMBL/GenBank/DDBJ whole genome shotgun (WGS) entry which is preliminary data.</text>
</comment>
<sequence length="596" mass="65110">MWKYVRRYLPYAILAGLFMIGEVSMDLVQPGLMSRIVDDGVLGLNQGGVGDLGLIWKLGLQMIGLVLFGGLCGSLNNVFVHMSGQNIGNEIRKDCFRRIMTFSFPQVDQFGTGSLVTRVTNDITQVQNFVSQFVRGMIRTSMLMFGSIFCMFRLNRDFGLIVLCAFPVIVGCLAFCIARANPLFTKLQARLDSINDIMQEDVSGIRIIKACVREAWEKARFGRANGELIRTQLQVLVIFAFMNPVMNALMYLVVALILLVGSFEVGGVQTTPGSIMAAITYTTQLLNGILMLVMLFQNISRGIASWGRVKEVLDSRPELEDGEYEAAGNDGGDGSGAGKNAPKGEIEFRDVSFSYPGSSRRVLEHINLTVHPGETLAIMGATGCGKTTLVNLIPRFYDVTEGSVLVDGVDVRSYRQKELREKVAVALQKSELFSETIGENIAWGEPGASKERIRAAAKAAQAAEFIEGKGNPEKTGEDGYEQMVAERGMSLSGGQKQRVSLARALLKRAEILILDDATSALDLKTEANLYAAMQEAAPDATKIIVAQRIASVRRADRIAVLENGRIAACGTHEELLASCPVYQEICHSQSGMEEKL</sequence>
<dbReference type="GO" id="GO:0005886">
    <property type="term" value="C:plasma membrane"/>
    <property type="evidence" value="ECO:0007669"/>
    <property type="project" value="UniProtKB-SubCell"/>
</dbReference>
<proteinExistence type="predicted"/>
<dbReference type="PROSITE" id="PS50929">
    <property type="entry name" value="ABC_TM1F"/>
    <property type="match status" value="1"/>
</dbReference>
<accession>A0A9D2I2N8</accession>
<evidence type="ECO:0000256" key="8">
    <source>
        <dbReference type="ARBA" id="ARBA00023136"/>
    </source>
</evidence>
<dbReference type="PROSITE" id="PS00211">
    <property type="entry name" value="ABC_TRANSPORTER_1"/>
    <property type="match status" value="1"/>
</dbReference>
<evidence type="ECO:0000256" key="7">
    <source>
        <dbReference type="ARBA" id="ARBA00022989"/>
    </source>
</evidence>
<keyword evidence="3" id="KW-1003">Cell membrane</keyword>
<keyword evidence="5" id="KW-0547">Nucleotide-binding</keyword>
<dbReference type="AlphaFoldDB" id="A0A9D2I2N8"/>
<evidence type="ECO:0000313" key="13">
    <source>
        <dbReference type="EMBL" id="HJA91646.1"/>
    </source>
</evidence>
<feature type="domain" description="ABC transporter" evidence="11">
    <location>
        <begin position="346"/>
        <end position="588"/>
    </location>
</feature>
<evidence type="ECO:0000256" key="6">
    <source>
        <dbReference type="ARBA" id="ARBA00022840"/>
    </source>
</evidence>
<name>A0A9D2I2N8_9FIRM</name>
<keyword evidence="2" id="KW-0813">Transport</keyword>
<evidence type="ECO:0000256" key="5">
    <source>
        <dbReference type="ARBA" id="ARBA00022741"/>
    </source>
</evidence>
<evidence type="ECO:0000256" key="4">
    <source>
        <dbReference type="ARBA" id="ARBA00022692"/>
    </source>
</evidence>